<proteinExistence type="inferred from homology"/>
<feature type="signal peptide" evidence="8">
    <location>
        <begin position="1"/>
        <end position="27"/>
    </location>
</feature>
<evidence type="ECO:0000256" key="8">
    <source>
        <dbReference type="SAM" id="SignalP"/>
    </source>
</evidence>
<dbReference type="PANTHER" id="PTHR35093:SF8">
    <property type="entry name" value="OUTER MEMBRANE PROTEIN NMB0088-RELATED"/>
    <property type="match status" value="1"/>
</dbReference>
<evidence type="ECO:0000256" key="7">
    <source>
        <dbReference type="ARBA" id="ARBA00023237"/>
    </source>
</evidence>
<name>A0A370DR97_9GAMM</name>
<feature type="chain" id="PRO_5017034153" description="Aromatic hydrocarbon degradation protein" evidence="8">
    <location>
        <begin position="28"/>
        <end position="432"/>
    </location>
</feature>
<comment type="caution">
    <text evidence="9">The sequence shown here is derived from an EMBL/GenBank/DDBJ whole genome shotgun (WGS) entry which is preliminary data.</text>
</comment>
<dbReference type="PANTHER" id="PTHR35093">
    <property type="entry name" value="OUTER MEMBRANE PROTEIN NMB0088-RELATED"/>
    <property type="match status" value="1"/>
</dbReference>
<dbReference type="InterPro" id="IPR005017">
    <property type="entry name" value="OMPP1/FadL/TodX"/>
</dbReference>
<evidence type="ECO:0008006" key="11">
    <source>
        <dbReference type="Google" id="ProtNLM"/>
    </source>
</evidence>
<evidence type="ECO:0000256" key="6">
    <source>
        <dbReference type="ARBA" id="ARBA00023136"/>
    </source>
</evidence>
<dbReference type="Pfam" id="PF03349">
    <property type="entry name" value="Toluene_X"/>
    <property type="match status" value="1"/>
</dbReference>
<dbReference type="EMBL" id="QFXE01000005">
    <property type="protein sequence ID" value="RDH87608.1"/>
    <property type="molecule type" value="Genomic_DNA"/>
</dbReference>
<evidence type="ECO:0000256" key="4">
    <source>
        <dbReference type="ARBA" id="ARBA00022692"/>
    </source>
</evidence>
<keyword evidence="10" id="KW-1185">Reference proteome</keyword>
<comment type="similarity">
    <text evidence="2">Belongs to the OmpP1/FadL family.</text>
</comment>
<keyword evidence="5 8" id="KW-0732">Signal</keyword>
<keyword evidence="7" id="KW-0998">Cell outer membrane</keyword>
<accession>A0A370DR97</accession>
<organism evidence="9 10">
    <name type="scientific">endosymbiont of Escarpia spicata</name>
    <dbReference type="NCBI Taxonomy" id="2200908"/>
    <lineage>
        <taxon>Bacteria</taxon>
        <taxon>Pseudomonadati</taxon>
        <taxon>Pseudomonadota</taxon>
        <taxon>Gammaproteobacteria</taxon>
        <taxon>sulfur-oxidizing symbionts</taxon>
    </lineage>
</organism>
<evidence type="ECO:0000256" key="1">
    <source>
        <dbReference type="ARBA" id="ARBA00004571"/>
    </source>
</evidence>
<sequence>MDQTITPKLHKLALACGIALAFSAQQAAASGFAVPELSVSGLAQSNALVANHKDLGAIAYNPAAMAFHEGRAVSLGGLLVKPNLGVTTGNGSFDSESNDIVAIPAISAHYQMSEDWSIGLSVNAPFGLETDWLPETYAASASNPGGYPLGETMPTNTKLEIVAFSPSVSYRINDNFSVAGGIDLYWMKEVLFNAAINDGGAAYPAVEVEGDGRGAGLNISGLYVMNNWSFGGSFHSAAKIPIDGTIALPPGSPVPGFASNNAVAELEVPYRLQIGVRNQTTDKLALEFDITRTGWSSFDTLVVDNKELSFINYVSSENKWKDVNAYRFGASYDLTGNTQLRAGYTFDETPQGDDYFSPRVPDADRHLFSFGAGHQLGDDWSIDAGYMYVKFQDRTPTATTHTNGETNGTSAVVGDYESSVHLFGFGVNKTFM</sequence>
<dbReference type="SUPFAM" id="SSF56935">
    <property type="entry name" value="Porins"/>
    <property type="match status" value="1"/>
</dbReference>
<keyword evidence="3" id="KW-1134">Transmembrane beta strand</keyword>
<comment type="subcellular location">
    <subcellularLocation>
        <location evidence="1">Cell outer membrane</location>
        <topology evidence="1">Multi-pass membrane protein</topology>
    </subcellularLocation>
</comment>
<dbReference type="Gene3D" id="2.40.160.60">
    <property type="entry name" value="Outer membrane protein transport protein (OMPP1/FadL/TodX)"/>
    <property type="match status" value="1"/>
</dbReference>
<keyword evidence="4" id="KW-0812">Transmembrane</keyword>
<dbReference type="GO" id="GO:0015483">
    <property type="term" value="F:long-chain fatty acid transporting porin activity"/>
    <property type="evidence" value="ECO:0007669"/>
    <property type="project" value="TreeGrafter"/>
</dbReference>
<gene>
    <name evidence="9" type="ORF">DIZ78_03315</name>
</gene>
<protein>
    <recommendedName>
        <fullName evidence="11">Aromatic hydrocarbon degradation protein</fullName>
    </recommendedName>
</protein>
<evidence type="ECO:0000256" key="3">
    <source>
        <dbReference type="ARBA" id="ARBA00022452"/>
    </source>
</evidence>
<evidence type="ECO:0000256" key="2">
    <source>
        <dbReference type="ARBA" id="ARBA00008163"/>
    </source>
</evidence>
<dbReference type="AlphaFoldDB" id="A0A370DR97"/>
<keyword evidence="6" id="KW-0472">Membrane</keyword>
<dbReference type="Proteomes" id="UP000254771">
    <property type="component" value="Unassembled WGS sequence"/>
</dbReference>
<reference evidence="9 10" key="1">
    <citation type="journal article" date="2018" name="ISME J.">
        <title>Endosymbiont genomes yield clues of tubeworm success.</title>
        <authorList>
            <person name="Li Y."/>
            <person name="Liles M.R."/>
            <person name="Halanych K.M."/>
        </authorList>
    </citation>
    <scope>NUCLEOTIDE SEQUENCE [LARGE SCALE GENOMIC DNA]</scope>
    <source>
        <strain evidence="9">A1462</strain>
    </source>
</reference>
<evidence type="ECO:0000313" key="10">
    <source>
        <dbReference type="Proteomes" id="UP000254771"/>
    </source>
</evidence>
<evidence type="ECO:0000313" key="9">
    <source>
        <dbReference type="EMBL" id="RDH87608.1"/>
    </source>
</evidence>
<evidence type="ECO:0000256" key="5">
    <source>
        <dbReference type="ARBA" id="ARBA00022729"/>
    </source>
</evidence>
<dbReference type="GO" id="GO:0009279">
    <property type="term" value="C:cell outer membrane"/>
    <property type="evidence" value="ECO:0007669"/>
    <property type="project" value="UniProtKB-SubCell"/>
</dbReference>